<organism evidence="1 2">
    <name type="scientific">Hymenobacter aquaticus</name>
    <dbReference type="NCBI Taxonomy" id="1867101"/>
    <lineage>
        <taxon>Bacteria</taxon>
        <taxon>Pseudomonadati</taxon>
        <taxon>Bacteroidota</taxon>
        <taxon>Cytophagia</taxon>
        <taxon>Cytophagales</taxon>
        <taxon>Hymenobacteraceae</taxon>
        <taxon>Hymenobacter</taxon>
    </lineage>
</organism>
<dbReference type="EMBL" id="SRLC01000002">
    <property type="protein sequence ID" value="TGE21390.1"/>
    <property type="molecule type" value="Genomic_DNA"/>
</dbReference>
<dbReference type="Proteomes" id="UP000297549">
    <property type="component" value="Unassembled WGS sequence"/>
</dbReference>
<protein>
    <recommendedName>
        <fullName evidence="3">SMI1/KNR4 family protein</fullName>
    </recommendedName>
</protein>
<evidence type="ECO:0008006" key="3">
    <source>
        <dbReference type="Google" id="ProtNLM"/>
    </source>
</evidence>
<dbReference type="AlphaFoldDB" id="A0A4Z0PUC7"/>
<reference evidence="1 2" key="1">
    <citation type="submission" date="2019-04" db="EMBL/GenBank/DDBJ databases">
        <authorList>
            <person name="Feng G."/>
            <person name="Zhang J."/>
            <person name="Zhu H."/>
        </authorList>
    </citation>
    <scope>NUCLEOTIDE SEQUENCE [LARGE SCALE GENOMIC DNA]</scope>
    <source>
        <strain evidence="1 2">JCM 31653</strain>
    </source>
</reference>
<gene>
    <name evidence="1" type="ORF">E5K00_13960</name>
</gene>
<dbReference type="RefSeq" id="WP_135463940.1">
    <property type="nucleotide sequence ID" value="NZ_SRLC01000002.1"/>
</dbReference>
<evidence type="ECO:0000313" key="1">
    <source>
        <dbReference type="EMBL" id="TGE21390.1"/>
    </source>
</evidence>
<comment type="caution">
    <text evidence="1">The sequence shown here is derived from an EMBL/GenBank/DDBJ whole genome shotgun (WGS) entry which is preliminary data.</text>
</comment>
<evidence type="ECO:0000313" key="2">
    <source>
        <dbReference type="Proteomes" id="UP000297549"/>
    </source>
</evidence>
<dbReference type="OrthoDB" id="1494506at2"/>
<name>A0A4Z0PUC7_9BACT</name>
<proteinExistence type="predicted"/>
<keyword evidence="2" id="KW-1185">Reference proteome</keyword>
<accession>A0A4Z0PUC7</accession>
<sequence>MISSATTLPEILVVLRLFWRRQGIAGLPIPLLSVREIAAVHGLVLPPDFEQLYSTVNGMPQIYPSDMDENGFSVLPVEALHPQQQDFLVIHDQKARHEQMAVTVFVDYLQGCWWYGFAADASGETYRIGIMPAKGVFKVLTTSLAEFLQWYVEDADALYHSDYTFETLL</sequence>